<evidence type="ECO:0000256" key="4">
    <source>
        <dbReference type="ARBA" id="ARBA00023136"/>
    </source>
</evidence>
<dbReference type="InterPro" id="IPR011990">
    <property type="entry name" value="TPR-like_helical_dom_sf"/>
</dbReference>
<feature type="transmembrane region" description="Helical" evidence="5">
    <location>
        <begin position="484"/>
        <end position="502"/>
    </location>
</feature>
<feature type="transmembrane region" description="Helical" evidence="5">
    <location>
        <begin position="396"/>
        <end position="415"/>
    </location>
</feature>
<evidence type="ECO:0000256" key="1">
    <source>
        <dbReference type="ARBA" id="ARBA00004141"/>
    </source>
</evidence>
<feature type="transmembrane region" description="Helical" evidence="5">
    <location>
        <begin position="282"/>
        <end position="301"/>
    </location>
</feature>
<proteinExistence type="predicted"/>
<sequence length="689" mass="77614">MAVFVLLLEAIAVCLFTGLFFNRDMYSLLFVCSSTAIVMLLPYIIQSSKRRRHLRLTLGFSGPYKWDRVMLFLPWLIALVYGFHLAVSPLSIQGTLNELLRWSWIGLILWMAYMTSYLGKGRQLLLIGWHMMGAVLAVSSILSIYGIISLPHSIMRTGQAEIASHGARLAGLLQYPNTFAVIMGVFTLERLFASASTYKSHTPSSTMFISALPLFPYIVLLLLTESRGAWLSTLIGLLVGAVLLNKDERKSFLIICSTSVFGAVMIYLQLSSVELAPESFVGMLWFCFIWVLSILLTLGLLKLGSGRSLIFRYLSYAASVIMLILGGGSIFFHVKSRLTEHFSTISARTLIFHDALALFNRYPWLGQGGETWRLSMREVQEQPYVGSEVHSGYLDMLLNLGVVGLGLMIFMLFLMSYRLLRARSVMTGCCAVLITHSAVDFDMSYGLTWLLFIWITVLGVPSSPIKRADEGVMWHWTLRNDRITLQRVMMGMAIVVLLGITVQSLRLNMGEHWYIKSLQASASKQSQSLLERSLRWNPYDANPRIVLSQDVNPKEAVTLLKEGLSFNPEHPDLWWQLARAYAQAGENSLVISAVDTALRLDRFNTNKQAEALTLLLDIGIKQYIEGDGPGAHATVMAGIEKYNQYKSLTQLTSKTIHLRNDREFYLTKEADDTGHRLERFARQLSFQTK</sequence>
<feature type="transmembrane region" description="Helical" evidence="5">
    <location>
        <begin position="66"/>
        <end position="87"/>
    </location>
</feature>
<gene>
    <name evidence="7" type="ORF">J2Z20_002008</name>
</gene>
<protein>
    <submittedName>
        <fullName evidence="7">O-antigen ligase</fullName>
    </submittedName>
</protein>
<organism evidence="7 8">
    <name type="scientific">Paenibacillus sediminis</name>
    <dbReference type="NCBI Taxonomy" id="664909"/>
    <lineage>
        <taxon>Bacteria</taxon>
        <taxon>Bacillati</taxon>
        <taxon>Bacillota</taxon>
        <taxon>Bacilli</taxon>
        <taxon>Bacillales</taxon>
        <taxon>Paenibacillaceae</taxon>
        <taxon>Paenibacillus</taxon>
    </lineage>
</organism>
<dbReference type="SUPFAM" id="SSF48452">
    <property type="entry name" value="TPR-like"/>
    <property type="match status" value="1"/>
</dbReference>
<evidence type="ECO:0000256" key="2">
    <source>
        <dbReference type="ARBA" id="ARBA00022692"/>
    </source>
</evidence>
<dbReference type="Proteomes" id="UP001519273">
    <property type="component" value="Unassembled WGS sequence"/>
</dbReference>
<evidence type="ECO:0000313" key="8">
    <source>
        <dbReference type="Proteomes" id="UP001519273"/>
    </source>
</evidence>
<dbReference type="Pfam" id="PF04932">
    <property type="entry name" value="Wzy_C"/>
    <property type="match status" value="1"/>
</dbReference>
<evidence type="ECO:0000256" key="3">
    <source>
        <dbReference type="ARBA" id="ARBA00022989"/>
    </source>
</evidence>
<dbReference type="EMBL" id="JAGGKP010000004">
    <property type="protein sequence ID" value="MBP1937115.1"/>
    <property type="molecule type" value="Genomic_DNA"/>
</dbReference>
<reference evidence="7 8" key="1">
    <citation type="submission" date="2021-03" db="EMBL/GenBank/DDBJ databases">
        <title>Genomic Encyclopedia of Type Strains, Phase IV (KMG-IV): sequencing the most valuable type-strain genomes for metagenomic binning, comparative biology and taxonomic classification.</title>
        <authorList>
            <person name="Goeker M."/>
        </authorList>
    </citation>
    <scope>NUCLEOTIDE SEQUENCE [LARGE SCALE GENOMIC DNA]</scope>
    <source>
        <strain evidence="7 8">DSM 23491</strain>
    </source>
</reference>
<feature type="transmembrane region" description="Helical" evidence="5">
    <location>
        <begin position="445"/>
        <end position="463"/>
    </location>
</feature>
<feature type="transmembrane region" description="Helical" evidence="5">
    <location>
        <begin position="126"/>
        <end position="148"/>
    </location>
</feature>
<comment type="caution">
    <text evidence="7">The sequence shown here is derived from an EMBL/GenBank/DDBJ whole genome shotgun (WGS) entry which is preliminary data.</text>
</comment>
<feature type="domain" description="O-antigen ligase-related" evidence="6">
    <location>
        <begin position="289"/>
        <end position="408"/>
    </location>
</feature>
<keyword evidence="2 5" id="KW-0812">Transmembrane</keyword>
<name>A0ABS4H3K9_9BACL</name>
<feature type="transmembrane region" description="Helical" evidence="5">
    <location>
        <begin position="313"/>
        <end position="334"/>
    </location>
</feature>
<dbReference type="InterPro" id="IPR051533">
    <property type="entry name" value="WaaL-like"/>
</dbReference>
<comment type="subcellular location">
    <subcellularLocation>
        <location evidence="1">Membrane</location>
        <topology evidence="1">Multi-pass membrane protein</topology>
    </subcellularLocation>
</comment>
<evidence type="ECO:0000259" key="6">
    <source>
        <dbReference type="Pfam" id="PF04932"/>
    </source>
</evidence>
<keyword evidence="4 5" id="KW-0472">Membrane</keyword>
<dbReference type="Gene3D" id="1.25.40.10">
    <property type="entry name" value="Tetratricopeptide repeat domain"/>
    <property type="match status" value="1"/>
</dbReference>
<dbReference type="PANTHER" id="PTHR37422:SF13">
    <property type="entry name" value="LIPOPOLYSACCHARIDE BIOSYNTHESIS PROTEIN PA4999-RELATED"/>
    <property type="match status" value="1"/>
</dbReference>
<dbReference type="InterPro" id="IPR007016">
    <property type="entry name" value="O-antigen_ligase-rel_domated"/>
</dbReference>
<dbReference type="RefSeq" id="WP_209848975.1">
    <property type="nucleotide sequence ID" value="NZ_CBCRVE010000008.1"/>
</dbReference>
<dbReference type="PANTHER" id="PTHR37422">
    <property type="entry name" value="TEICHURONIC ACID BIOSYNTHESIS PROTEIN TUAE"/>
    <property type="match status" value="1"/>
</dbReference>
<keyword evidence="7" id="KW-0436">Ligase</keyword>
<feature type="transmembrane region" description="Helical" evidence="5">
    <location>
        <begin position="28"/>
        <end position="45"/>
    </location>
</feature>
<dbReference type="GO" id="GO:0016874">
    <property type="term" value="F:ligase activity"/>
    <property type="evidence" value="ECO:0007669"/>
    <property type="project" value="UniProtKB-KW"/>
</dbReference>
<keyword evidence="3 5" id="KW-1133">Transmembrane helix</keyword>
<feature type="transmembrane region" description="Helical" evidence="5">
    <location>
        <begin position="252"/>
        <end position="270"/>
    </location>
</feature>
<evidence type="ECO:0000256" key="5">
    <source>
        <dbReference type="SAM" id="Phobius"/>
    </source>
</evidence>
<feature type="transmembrane region" description="Helical" evidence="5">
    <location>
        <begin position="175"/>
        <end position="193"/>
    </location>
</feature>
<evidence type="ECO:0000313" key="7">
    <source>
        <dbReference type="EMBL" id="MBP1937115.1"/>
    </source>
</evidence>
<feature type="transmembrane region" description="Helical" evidence="5">
    <location>
        <begin position="229"/>
        <end position="245"/>
    </location>
</feature>
<feature type="transmembrane region" description="Helical" evidence="5">
    <location>
        <begin position="99"/>
        <end position="119"/>
    </location>
</feature>
<feature type="transmembrane region" description="Helical" evidence="5">
    <location>
        <begin position="205"/>
        <end position="223"/>
    </location>
</feature>
<keyword evidence="8" id="KW-1185">Reference proteome</keyword>
<accession>A0ABS4H3K9</accession>